<dbReference type="GO" id="GO:0009102">
    <property type="term" value="P:biotin biosynthetic process"/>
    <property type="evidence" value="ECO:0007669"/>
    <property type="project" value="UniProtKB-UniRule"/>
</dbReference>
<comment type="catalytic activity">
    <reaction evidence="2">
        <text>(7R,8S)-7,8-diammoniononanoate + CO2 + ATP = (4R,5S)-dethiobiotin + ADP + phosphate + 3 H(+)</text>
        <dbReference type="Rhea" id="RHEA:15805"/>
        <dbReference type="ChEBI" id="CHEBI:15378"/>
        <dbReference type="ChEBI" id="CHEBI:16526"/>
        <dbReference type="ChEBI" id="CHEBI:30616"/>
        <dbReference type="ChEBI" id="CHEBI:43474"/>
        <dbReference type="ChEBI" id="CHEBI:149469"/>
        <dbReference type="ChEBI" id="CHEBI:149473"/>
        <dbReference type="ChEBI" id="CHEBI:456216"/>
        <dbReference type="EC" id="6.3.3.3"/>
    </reaction>
</comment>
<feature type="active site" evidence="2">
    <location>
        <position position="41"/>
    </location>
</feature>
<dbReference type="GO" id="GO:0000287">
    <property type="term" value="F:magnesium ion binding"/>
    <property type="evidence" value="ECO:0007669"/>
    <property type="project" value="UniProtKB-UniRule"/>
</dbReference>
<dbReference type="PANTHER" id="PTHR43210:SF5">
    <property type="entry name" value="DETHIOBIOTIN SYNTHETASE"/>
    <property type="match status" value="1"/>
</dbReference>
<dbReference type="UniPathway" id="UPA00078">
    <property type="reaction ID" value="UER00161"/>
</dbReference>
<dbReference type="NCBIfam" id="TIGR00347">
    <property type="entry name" value="bioD"/>
    <property type="match status" value="1"/>
</dbReference>
<proteinExistence type="inferred from homology"/>
<dbReference type="PANTHER" id="PTHR43210">
    <property type="entry name" value="DETHIOBIOTIN SYNTHETASE"/>
    <property type="match status" value="1"/>
</dbReference>
<accession>A0A3D8ITH9</accession>
<evidence type="ECO:0000313" key="4">
    <source>
        <dbReference type="Proteomes" id="UP000256514"/>
    </source>
</evidence>
<evidence type="ECO:0000256" key="2">
    <source>
        <dbReference type="HAMAP-Rule" id="MF_00336"/>
    </source>
</evidence>
<keyword evidence="2" id="KW-0963">Cytoplasm</keyword>
<feature type="binding site" evidence="2">
    <location>
        <position position="25"/>
    </location>
    <ligand>
        <name>Mg(2+)</name>
        <dbReference type="ChEBI" id="CHEBI:18420"/>
    </ligand>
</feature>
<feature type="binding site" evidence="2">
    <location>
        <position position="107"/>
    </location>
    <ligand>
        <name>Mg(2+)</name>
        <dbReference type="ChEBI" id="CHEBI:18420"/>
    </ligand>
</feature>
<dbReference type="GO" id="GO:0004141">
    <property type="term" value="F:dethiobiotin synthase activity"/>
    <property type="evidence" value="ECO:0007669"/>
    <property type="project" value="UniProtKB-UniRule"/>
</dbReference>
<protein>
    <recommendedName>
        <fullName evidence="2">ATP-dependent dethiobiotin synthetase BioD</fullName>
        <ecNumber evidence="2">6.3.3.3</ecNumber>
    </recommendedName>
    <alternativeName>
        <fullName evidence="2">DTB synthetase</fullName>
        <shortName evidence="2">DTBS</shortName>
    </alternativeName>
    <alternativeName>
        <fullName evidence="2">Dethiobiotin synthase</fullName>
    </alternativeName>
</protein>
<comment type="subcellular location">
    <subcellularLocation>
        <location evidence="2">Cytoplasm</location>
    </subcellularLocation>
</comment>
<dbReference type="SUPFAM" id="SSF52540">
    <property type="entry name" value="P-loop containing nucleoside triphosphate hydrolases"/>
    <property type="match status" value="1"/>
</dbReference>
<keyword evidence="4" id="KW-1185">Reference proteome</keyword>
<dbReference type="Pfam" id="PF13500">
    <property type="entry name" value="AAA_26"/>
    <property type="match status" value="1"/>
</dbReference>
<gene>
    <name evidence="2 3" type="primary">bioD</name>
    <name evidence="3" type="ORF">CQA54_00460</name>
</gene>
<feature type="binding site" evidence="2">
    <location>
        <position position="50"/>
    </location>
    <ligand>
        <name>Mg(2+)</name>
        <dbReference type="ChEBI" id="CHEBI:18420"/>
    </ligand>
</feature>
<sequence>MSSKDKYMRLPYLVVVGSHTDVGKSAVSAALCYGLGLAYHKIVQAGTPTDSDVIATLTPDTHIIPSAITLQTPTSPHRAKKLESLHYDALELPLPTHTTPETTILIETAGGLYTPIDSTHCVLDWVVYHHLPVVLVGRHYLGAINHILLSIEALKTRNIDILGLIISGARDSEAYDSEEFITQYSQMPIAHLREFDKNTLRIREDFARAARELVGELNTLCHIQELLYTH</sequence>
<evidence type="ECO:0000256" key="1">
    <source>
        <dbReference type="ARBA" id="ARBA00022756"/>
    </source>
</evidence>
<dbReference type="Gene3D" id="3.40.50.300">
    <property type="entry name" value="P-loop containing nucleotide triphosphate hydrolases"/>
    <property type="match status" value="1"/>
</dbReference>
<keyword evidence="2" id="KW-0067">ATP-binding</keyword>
<comment type="cofactor">
    <cofactor evidence="2">
        <name>Mg(2+)</name>
        <dbReference type="ChEBI" id="CHEBI:18420"/>
    </cofactor>
</comment>
<comment type="caution">
    <text evidence="3">The sequence shown here is derived from an EMBL/GenBank/DDBJ whole genome shotgun (WGS) entry which is preliminary data.</text>
</comment>
<comment type="function">
    <text evidence="2">Catalyzes a mechanistically unusual reaction, the ATP-dependent insertion of CO2 between the N7 and N8 nitrogen atoms of 7,8-diaminopelargonic acid (DAPA, also called 7,8-diammoniononanoate) to form a ureido ring.</text>
</comment>
<dbReference type="EC" id="6.3.3.3" evidence="2"/>
<comment type="similarity">
    <text evidence="2">Belongs to the dethiobiotin synthetase family.</text>
</comment>
<dbReference type="EMBL" id="NXLT01000001">
    <property type="protein sequence ID" value="RDU68323.1"/>
    <property type="molecule type" value="Genomic_DNA"/>
</dbReference>
<dbReference type="CDD" id="cd03109">
    <property type="entry name" value="DTBS"/>
    <property type="match status" value="1"/>
</dbReference>
<dbReference type="InterPro" id="IPR027417">
    <property type="entry name" value="P-loop_NTPase"/>
</dbReference>
<feature type="binding site" evidence="2">
    <location>
        <position position="50"/>
    </location>
    <ligand>
        <name>ATP</name>
        <dbReference type="ChEBI" id="CHEBI:30616"/>
    </ligand>
</feature>
<keyword evidence="2" id="KW-0479">Metal-binding</keyword>
<name>A0A3D8ITH9_9HELI</name>
<comment type="pathway">
    <text evidence="2">Cofactor biosynthesis; biotin biosynthesis; biotin from 7,8-diaminononanoate: step 1/2.</text>
</comment>
<dbReference type="AlphaFoldDB" id="A0A3D8ITH9"/>
<dbReference type="GO" id="GO:0005829">
    <property type="term" value="C:cytosol"/>
    <property type="evidence" value="ECO:0007669"/>
    <property type="project" value="TreeGrafter"/>
</dbReference>
<dbReference type="GO" id="GO:0005524">
    <property type="term" value="F:ATP binding"/>
    <property type="evidence" value="ECO:0007669"/>
    <property type="project" value="UniProtKB-UniRule"/>
</dbReference>
<keyword evidence="1 2" id="KW-0093">Biotin biosynthesis</keyword>
<feature type="binding site" evidence="2">
    <location>
        <begin position="107"/>
        <end position="110"/>
    </location>
    <ligand>
        <name>ATP</name>
        <dbReference type="ChEBI" id="CHEBI:30616"/>
    </ligand>
</feature>
<organism evidence="3 4">
    <name type="scientific">Helicobacter equorum</name>
    <dbReference type="NCBI Taxonomy" id="361872"/>
    <lineage>
        <taxon>Bacteria</taxon>
        <taxon>Pseudomonadati</taxon>
        <taxon>Campylobacterota</taxon>
        <taxon>Epsilonproteobacteria</taxon>
        <taxon>Campylobacterales</taxon>
        <taxon>Helicobacteraceae</taxon>
        <taxon>Helicobacter</taxon>
    </lineage>
</organism>
<dbReference type="OrthoDB" id="9802097at2"/>
<keyword evidence="2" id="KW-0547">Nucleotide-binding</keyword>
<keyword evidence="2" id="KW-0460">Magnesium</keyword>
<keyword evidence="2" id="KW-0436">Ligase</keyword>
<dbReference type="InterPro" id="IPR004472">
    <property type="entry name" value="DTB_synth_BioD"/>
</dbReference>
<evidence type="ECO:0000313" key="3">
    <source>
        <dbReference type="EMBL" id="RDU68323.1"/>
    </source>
</evidence>
<dbReference type="Proteomes" id="UP000256514">
    <property type="component" value="Unassembled WGS sequence"/>
</dbReference>
<dbReference type="HAMAP" id="MF_00336">
    <property type="entry name" value="BioD"/>
    <property type="match status" value="1"/>
</dbReference>
<comment type="subunit">
    <text evidence="2">Homodimer.</text>
</comment>
<reference evidence="3 4" key="1">
    <citation type="submission" date="2018-04" db="EMBL/GenBank/DDBJ databases">
        <title>Novel Campyloabacter and Helicobacter Species and Strains.</title>
        <authorList>
            <person name="Mannion A.J."/>
            <person name="Shen Z."/>
            <person name="Fox J.G."/>
        </authorList>
    </citation>
    <scope>NUCLEOTIDE SEQUENCE [LARGE SCALE GENOMIC DNA]</scope>
    <source>
        <strain evidence="3 4">MIT 12-6600</strain>
    </source>
</reference>
<comment type="caution">
    <text evidence="2">Lacks conserved residue(s) required for the propagation of feature annotation.</text>
</comment>